<keyword evidence="3" id="KW-0812">Transmembrane</keyword>
<dbReference type="InterPro" id="IPR053958">
    <property type="entry name" value="HMGCR/SNAP/NPC1-like_SSD"/>
</dbReference>
<evidence type="ECO:0000256" key="1">
    <source>
        <dbReference type="ARBA" id="ARBA00005585"/>
    </source>
</evidence>
<keyword evidence="6" id="KW-1185">Reference proteome</keyword>
<dbReference type="AlphaFoldDB" id="A0A9N8HQF7"/>
<gene>
    <name evidence="5" type="ORF">SEMRO_1283_G259140.1</name>
</gene>
<feature type="transmembrane region" description="Helical" evidence="3">
    <location>
        <begin position="446"/>
        <end position="467"/>
    </location>
</feature>
<keyword evidence="3" id="KW-1133">Transmembrane helix</keyword>
<feature type="transmembrane region" description="Helical" evidence="3">
    <location>
        <begin position="414"/>
        <end position="440"/>
    </location>
</feature>
<feature type="transmembrane region" description="Helical" evidence="3">
    <location>
        <begin position="932"/>
        <end position="951"/>
    </location>
</feature>
<feature type="transmembrane region" description="Helical" evidence="3">
    <location>
        <begin position="518"/>
        <end position="540"/>
    </location>
</feature>
<feature type="domain" description="SSD" evidence="4">
    <location>
        <begin position="382"/>
        <end position="540"/>
    </location>
</feature>
<comment type="caution">
    <text evidence="5">The sequence shown here is derived from an EMBL/GenBank/DDBJ whole genome shotgun (WGS) entry which is preliminary data.</text>
</comment>
<feature type="region of interest" description="Disordered" evidence="2">
    <location>
        <begin position="1002"/>
        <end position="1049"/>
    </location>
</feature>
<feature type="transmembrane region" description="Helical" evidence="3">
    <location>
        <begin position="488"/>
        <end position="512"/>
    </location>
</feature>
<dbReference type="Pfam" id="PF12349">
    <property type="entry name" value="Sterol-sensing"/>
    <property type="match status" value="1"/>
</dbReference>
<dbReference type="OrthoDB" id="190529at2759"/>
<feature type="transmembrane region" description="Helical" evidence="3">
    <location>
        <begin position="863"/>
        <end position="880"/>
    </location>
</feature>
<dbReference type="InterPro" id="IPR000731">
    <property type="entry name" value="SSD"/>
</dbReference>
<feature type="transmembrane region" description="Helical" evidence="3">
    <location>
        <begin position="886"/>
        <end position="911"/>
    </location>
</feature>
<evidence type="ECO:0000256" key="2">
    <source>
        <dbReference type="SAM" id="MobiDB-lite"/>
    </source>
</evidence>
<dbReference type="Gene3D" id="1.20.1640.10">
    <property type="entry name" value="Multidrug efflux transporter AcrB transmembrane domain"/>
    <property type="match status" value="2"/>
</dbReference>
<evidence type="ECO:0000259" key="4">
    <source>
        <dbReference type="PROSITE" id="PS50156"/>
    </source>
</evidence>
<feature type="compositionally biased region" description="Basic and acidic residues" evidence="2">
    <location>
        <begin position="573"/>
        <end position="584"/>
    </location>
</feature>
<organism evidence="5 6">
    <name type="scientific">Seminavis robusta</name>
    <dbReference type="NCBI Taxonomy" id="568900"/>
    <lineage>
        <taxon>Eukaryota</taxon>
        <taxon>Sar</taxon>
        <taxon>Stramenopiles</taxon>
        <taxon>Ochrophyta</taxon>
        <taxon>Bacillariophyta</taxon>
        <taxon>Bacillariophyceae</taxon>
        <taxon>Bacillariophycidae</taxon>
        <taxon>Naviculales</taxon>
        <taxon>Naviculaceae</taxon>
        <taxon>Seminavis</taxon>
    </lineage>
</organism>
<feature type="compositionally biased region" description="Acidic residues" evidence="2">
    <location>
        <begin position="1029"/>
        <end position="1039"/>
    </location>
</feature>
<evidence type="ECO:0000256" key="3">
    <source>
        <dbReference type="SAM" id="Phobius"/>
    </source>
</evidence>
<comment type="similarity">
    <text evidence="1">Belongs to the patched family.</text>
</comment>
<dbReference type="PROSITE" id="PS50156">
    <property type="entry name" value="SSD"/>
    <property type="match status" value="1"/>
</dbReference>
<proteinExistence type="inferred from homology"/>
<protein>
    <submittedName>
        <fullName evidence="5">Pick C1-like protein 1</fullName>
    </submittedName>
</protein>
<feature type="transmembrane region" description="Helical" evidence="3">
    <location>
        <begin position="615"/>
        <end position="634"/>
    </location>
</feature>
<reference evidence="5" key="1">
    <citation type="submission" date="2020-06" db="EMBL/GenBank/DDBJ databases">
        <authorList>
            <consortium name="Plant Systems Biology data submission"/>
        </authorList>
    </citation>
    <scope>NUCLEOTIDE SEQUENCE</scope>
    <source>
        <strain evidence="5">D6</strain>
    </source>
</reference>
<dbReference type="PANTHER" id="PTHR10796:SF92">
    <property type="entry name" value="PATCHED-RELATED, ISOFORM A"/>
    <property type="match status" value="1"/>
</dbReference>
<evidence type="ECO:0000313" key="6">
    <source>
        <dbReference type="Proteomes" id="UP001153069"/>
    </source>
</evidence>
<sequence>MQCIEVEIATREMPRSGRGGSNNDREDHGTTRSSSSSSDRPYLEHLSPSEPPEMPLASSDATTTAKPPSSSSCCACIPKQWSKLTNGIHNRIQSLVVQLAVHAARHPKRYVFTILLLAPALFITGLMTNYNVNFSTTAIFAPFNSKAKYHSDWIDYESGFPEPTRLSLMSIHADGNNVLDVMYMRRVFDAVQYMTDTPDYGAFCAKSGTGNSTNDNTTSQCKITGLTQFFDHNVTEFDQLYEHGGQEAILRRLYGYENENDENNTTSTSSSLQRVELDLILGNAIVGVDDDENSSSNNDNNATSNNSSSLISSLQSYSLFFELIDQDGVLEFEARLLERMKALQEQWLQQKPTNSNGVVLLKVEYVAMRSYSDEMARAVQEDLPLIPLGFGLMASFTCLVFIRCRDRVQSRCLLGIGSVFTILLSLLTSFGLVFCIGIPYTNMTQVIPFVVFGVGLDDTFMITGAYFRTDPRKDPAERVEQAMQEIGLSISVTTLTTMLAFLIGCISTIPAIFWLNLYALPCIAIDFFYQITFFVALLVLDERRIQARRMDCCLCVRSSAASDDGASDTETECDSRNFQDEKAPSPRKQQHQPKHNSTRDKSVPERFMGWYARHLLRPWVKIFVIVAFLAHAGFCAYSTSLLTQHFDFGELLPEDSYARGFLHSIEAYTSRILGVSIYFRGDFDQLDPDMQQRMNEYVDELGTLPQFADEPVLCWFRDLQDFPNSEVAQSFGIDTGFWSTLTLQEQVDIAFSFSEVRDVYGSQVVFDETGKISASSCYTYLSGINLKVAKEQIQVLQDQRAISARQPINEGTEDWSFFTFNSDYFIWEFYSAVVEEQLLTTIAGILSVCAIGFIFFPHWKAILFLFPLMSMLYICLLGTIQYVGLYINAVSCICLVISIGLLVDFIVHILLRYFESHEKTREGKVRDTLETVGASILLGGLSTSLSVLPLALSTSVIVRTVFICFFAMITLGVTHGLVFLPVVLSIWGPLVDNHDDDNALHSTGGTVESFVGTPDSPMSTNTRDPAASDTDDTDEDDNDSNGSKPHSQISLATTAQSSVPFHEDDDVSQQLEVIHLSRRYESFEVVWNNFPSMT</sequence>
<accession>A0A9N8HQF7</accession>
<name>A0A9N8HQF7_9STRA</name>
<dbReference type="EMBL" id="CAICTM010001281">
    <property type="protein sequence ID" value="CAB9522251.1"/>
    <property type="molecule type" value="Genomic_DNA"/>
</dbReference>
<feature type="transmembrane region" description="Helical" evidence="3">
    <location>
        <begin position="110"/>
        <end position="130"/>
    </location>
</feature>
<feature type="compositionally biased region" description="Low complexity" evidence="2">
    <location>
        <begin position="58"/>
        <end position="72"/>
    </location>
</feature>
<feature type="transmembrane region" description="Helical" evidence="3">
    <location>
        <begin position="383"/>
        <end position="402"/>
    </location>
</feature>
<dbReference type="GO" id="GO:0016020">
    <property type="term" value="C:membrane"/>
    <property type="evidence" value="ECO:0007669"/>
    <property type="project" value="TreeGrafter"/>
</dbReference>
<keyword evidence="3" id="KW-0472">Membrane</keyword>
<dbReference type="PANTHER" id="PTHR10796">
    <property type="entry name" value="PATCHED-RELATED"/>
    <property type="match status" value="1"/>
</dbReference>
<feature type="region of interest" description="Disordered" evidence="2">
    <location>
        <begin position="561"/>
        <end position="601"/>
    </location>
</feature>
<feature type="transmembrane region" description="Helical" evidence="3">
    <location>
        <begin position="957"/>
        <end position="984"/>
    </location>
</feature>
<feature type="region of interest" description="Disordered" evidence="2">
    <location>
        <begin position="1"/>
        <end position="72"/>
    </location>
</feature>
<dbReference type="InterPro" id="IPR051697">
    <property type="entry name" value="Patched_domain-protein"/>
</dbReference>
<evidence type="ECO:0000313" key="5">
    <source>
        <dbReference type="EMBL" id="CAB9522251.1"/>
    </source>
</evidence>
<dbReference type="SUPFAM" id="SSF82866">
    <property type="entry name" value="Multidrug efflux transporter AcrB transmembrane domain"/>
    <property type="match status" value="2"/>
</dbReference>
<feature type="transmembrane region" description="Helical" evidence="3">
    <location>
        <begin position="838"/>
        <end position="856"/>
    </location>
</feature>
<dbReference type="Proteomes" id="UP001153069">
    <property type="component" value="Unassembled WGS sequence"/>
</dbReference>